<gene>
    <name evidence="1" type="ORF">MENT_LOCUS14448</name>
</gene>
<dbReference type="EMBL" id="CAJEWN010000081">
    <property type="protein sequence ID" value="CAD2160757.1"/>
    <property type="molecule type" value="Genomic_DNA"/>
</dbReference>
<dbReference type="AlphaFoldDB" id="A0A6V7UMS3"/>
<dbReference type="Proteomes" id="UP000580250">
    <property type="component" value="Unassembled WGS sequence"/>
</dbReference>
<reference evidence="1 2" key="1">
    <citation type="submission" date="2020-08" db="EMBL/GenBank/DDBJ databases">
        <authorList>
            <person name="Koutsovoulos G."/>
            <person name="Danchin GJ E."/>
        </authorList>
    </citation>
    <scope>NUCLEOTIDE SEQUENCE [LARGE SCALE GENOMIC DNA]</scope>
</reference>
<organism evidence="1 2">
    <name type="scientific">Meloidogyne enterolobii</name>
    <name type="common">Root-knot nematode worm</name>
    <name type="synonym">Meloidogyne mayaguensis</name>
    <dbReference type="NCBI Taxonomy" id="390850"/>
    <lineage>
        <taxon>Eukaryota</taxon>
        <taxon>Metazoa</taxon>
        <taxon>Ecdysozoa</taxon>
        <taxon>Nematoda</taxon>
        <taxon>Chromadorea</taxon>
        <taxon>Rhabditida</taxon>
        <taxon>Tylenchina</taxon>
        <taxon>Tylenchomorpha</taxon>
        <taxon>Tylenchoidea</taxon>
        <taxon>Meloidogynidae</taxon>
        <taxon>Meloidogyninae</taxon>
        <taxon>Meloidogyne</taxon>
    </lineage>
</organism>
<evidence type="ECO:0000313" key="2">
    <source>
        <dbReference type="Proteomes" id="UP000580250"/>
    </source>
</evidence>
<name>A0A6V7UMS3_MELEN</name>
<comment type="caution">
    <text evidence="1">The sequence shown here is derived from an EMBL/GenBank/DDBJ whole genome shotgun (WGS) entry which is preliminary data.</text>
</comment>
<protein>
    <submittedName>
        <fullName evidence="1">Uncharacterized protein</fullName>
    </submittedName>
</protein>
<sequence>MDPLESLQHLFNGLALFNDHYRFGGILDYCKEFKAHLFGYDEQINFAQKREFEKDMDREMLLNVNSYVQCVNGIYTNYSNVVDKKYKNRDGKNF</sequence>
<proteinExistence type="predicted"/>
<evidence type="ECO:0000313" key="1">
    <source>
        <dbReference type="EMBL" id="CAD2160757.1"/>
    </source>
</evidence>
<accession>A0A6V7UMS3</accession>